<reference evidence="2 3" key="1">
    <citation type="submission" date="2019-08" db="EMBL/GenBank/DDBJ databases">
        <title>Whole genome of Aphis craccivora.</title>
        <authorList>
            <person name="Voronova N.V."/>
            <person name="Shulinski R.S."/>
            <person name="Bandarenka Y.V."/>
            <person name="Zhorov D.G."/>
            <person name="Warner D."/>
        </authorList>
    </citation>
    <scope>NUCLEOTIDE SEQUENCE [LARGE SCALE GENOMIC DNA]</scope>
    <source>
        <strain evidence="2">180601</strain>
        <tissue evidence="2">Whole Body</tissue>
    </source>
</reference>
<feature type="non-terminal residue" evidence="2">
    <location>
        <position position="210"/>
    </location>
</feature>
<evidence type="ECO:0000256" key="1">
    <source>
        <dbReference type="SAM" id="MobiDB-lite"/>
    </source>
</evidence>
<sequence>MSQVETIAEPLEERREHGAVGKKNSSGGGDGRETSVVDGGLDDAVGHQLVGGYLTDWCNAPENVWRYYTEDRVCSPDIDGTRRVATGWTEIRKLFNDVAAPETGNREGDDGECRSLVVQSIVTVRCPSGQLLVVATTELFTQNRIVEYNAPDPAVTGGVASVAVIVSVVTLKGVGAYPKTPDTPTRRRRGRGKDGAVASTATGARVEDRR</sequence>
<gene>
    <name evidence="2" type="ORF">FWK35_00003633</name>
</gene>
<organism evidence="2 3">
    <name type="scientific">Aphis craccivora</name>
    <name type="common">Cowpea aphid</name>
    <dbReference type="NCBI Taxonomy" id="307492"/>
    <lineage>
        <taxon>Eukaryota</taxon>
        <taxon>Metazoa</taxon>
        <taxon>Ecdysozoa</taxon>
        <taxon>Arthropoda</taxon>
        <taxon>Hexapoda</taxon>
        <taxon>Insecta</taxon>
        <taxon>Pterygota</taxon>
        <taxon>Neoptera</taxon>
        <taxon>Paraneoptera</taxon>
        <taxon>Hemiptera</taxon>
        <taxon>Sternorrhyncha</taxon>
        <taxon>Aphidomorpha</taxon>
        <taxon>Aphidoidea</taxon>
        <taxon>Aphididae</taxon>
        <taxon>Aphidini</taxon>
        <taxon>Aphis</taxon>
        <taxon>Aphis</taxon>
    </lineage>
</organism>
<protein>
    <submittedName>
        <fullName evidence="2">Adenosine kinase-like</fullName>
    </submittedName>
</protein>
<keyword evidence="2" id="KW-0808">Transferase</keyword>
<comment type="caution">
    <text evidence="2">The sequence shown here is derived from an EMBL/GenBank/DDBJ whole genome shotgun (WGS) entry which is preliminary data.</text>
</comment>
<dbReference type="AlphaFoldDB" id="A0A6G0ZNI6"/>
<proteinExistence type="predicted"/>
<feature type="region of interest" description="Disordered" evidence="1">
    <location>
        <begin position="1"/>
        <end position="35"/>
    </location>
</feature>
<name>A0A6G0ZNI6_APHCR</name>
<evidence type="ECO:0000313" key="3">
    <source>
        <dbReference type="Proteomes" id="UP000478052"/>
    </source>
</evidence>
<feature type="region of interest" description="Disordered" evidence="1">
    <location>
        <begin position="178"/>
        <end position="210"/>
    </location>
</feature>
<evidence type="ECO:0000313" key="2">
    <source>
        <dbReference type="EMBL" id="KAF0772808.1"/>
    </source>
</evidence>
<dbReference type="GO" id="GO:0016301">
    <property type="term" value="F:kinase activity"/>
    <property type="evidence" value="ECO:0007669"/>
    <property type="project" value="UniProtKB-KW"/>
</dbReference>
<dbReference type="Proteomes" id="UP000478052">
    <property type="component" value="Unassembled WGS sequence"/>
</dbReference>
<accession>A0A6G0ZNI6</accession>
<keyword evidence="2" id="KW-0418">Kinase</keyword>
<keyword evidence="3" id="KW-1185">Reference proteome</keyword>
<dbReference type="EMBL" id="VUJU01000131">
    <property type="protein sequence ID" value="KAF0772808.1"/>
    <property type="molecule type" value="Genomic_DNA"/>
</dbReference>